<evidence type="ECO:0000313" key="2">
    <source>
        <dbReference type="EMBL" id="MBA4637516.1"/>
    </source>
</evidence>
<organism evidence="2">
    <name type="scientific">Opuntia streptacantha</name>
    <name type="common">Prickly pear cactus</name>
    <name type="synonym">Opuntia cardona</name>
    <dbReference type="NCBI Taxonomy" id="393608"/>
    <lineage>
        <taxon>Eukaryota</taxon>
        <taxon>Viridiplantae</taxon>
        <taxon>Streptophyta</taxon>
        <taxon>Embryophyta</taxon>
        <taxon>Tracheophyta</taxon>
        <taxon>Spermatophyta</taxon>
        <taxon>Magnoliopsida</taxon>
        <taxon>eudicotyledons</taxon>
        <taxon>Gunneridae</taxon>
        <taxon>Pentapetalae</taxon>
        <taxon>Caryophyllales</taxon>
        <taxon>Cactineae</taxon>
        <taxon>Cactaceae</taxon>
        <taxon>Opuntioideae</taxon>
        <taxon>Opuntia</taxon>
    </lineage>
</organism>
<evidence type="ECO:0000256" key="1">
    <source>
        <dbReference type="SAM" id="Phobius"/>
    </source>
</evidence>
<keyword evidence="1" id="KW-1133">Transmembrane helix</keyword>
<sequence length="100" mass="11529">MNPVSRVQNQKLERMHLVHELDAISFRRRTASFCMCIYVIILLLQVILVVYSLTIEALVFIKQSVCILKNIRSVGSWKSSGLCNLLVTTMAKYEFNDSEF</sequence>
<keyword evidence="1" id="KW-0472">Membrane</keyword>
<dbReference type="AlphaFoldDB" id="A0A7C8Z9D1"/>
<feature type="transmembrane region" description="Helical" evidence="1">
    <location>
        <begin position="35"/>
        <end position="61"/>
    </location>
</feature>
<keyword evidence="1" id="KW-0812">Transmembrane</keyword>
<dbReference type="EMBL" id="GISG01105160">
    <property type="protein sequence ID" value="MBA4637516.1"/>
    <property type="molecule type" value="Transcribed_RNA"/>
</dbReference>
<accession>A0A7C8Z9D1</accession>
<reference evidence="2" key="2">
    <citation type="submission" date="2020-07" db="EMBL/GenBank/DDBJ databases">
        <authorList>
            <person name="Vera ALvarez R."/>
            <person name="Arias-Moreno D.M."/>
            <person name="Jimenez-Jacinto V."/>
            <person name="Jimenez-Bremont J.F."/>
            <person name="Swaminathan K."/>
            <person name="Moose S.P."/>
            <person name="Guerrero-Gonzalez M.L."/>
            <person name="Marino-Ramirez L."/>
            <person name="Landsman D."/>
            <person name="Rodriguez-Kessler M."/>
            <person name="Delgado-Sanchez P."/>
        </authorList>
    </citation>
    <scope>NUCLEOTIDE SEQUENCE</scope>
    <source>
        <tissue evidence="2">Cladode</tissue>
    </source>
</reference>
<name>A0A7C8Z9D1_OPUST</name>
<protein>
    <submittedName>
        <fullName evidence="2">Uncharacterized protein</fullName>
    </submittedName>
</protein>
<reference evidence="2" key="1">
    <citation type="journal article" date="2013" name="J. Plant Res.">
        <title>Effect of fungi and light on seed germination of three Opuntia species from semiarid lands of central Mexico.</title>
        <authorList>
            <person name="Delgado-Sanchez P."/>
            <person name="Jimenez-Bremont J.F."/>
            <person name="Guerrero-Gonzalez Mde L."/>
            <person name="Flores J."/>
        </authorList>
    </citation>
    <scope>NUCLEOTIDE SEQUENCE</scope>
    <source>
        <tissue evidence="2">Cladode</tissue>
    </source>
</reference>
<proteinExistence type="predicted"/>